<dbReference type="Proteomes" id="UP000053470">
    <property type="component" value="Unassembled WGS sequence"/>
</dbReference>
<organism evidence="2 3">
    <name type="scientific">Ralstonia solanacearum IPO1609</name>
    <dbReference type="NCBI Taxonomy" id="564066"/>
    <lineage>
        <taxon>Bacteria</taxon>
        <taxon>Pseudomonadati</taxon>
        <taxon>Pseudomonadota</taxon>
        <taxon>Betaproteobacteria</taxon>
        <taxon>Burkholderiales</taxon>
        <taxon>Burkholderiaceae</taxon>
        <taxon>Ralstonia</taxon>
        <taxon>Ralstonia solanacearum species complex</taxon>
    </lineage>
</organism>
<dbReference type="AlphaFoldDB" id="A0A7U7JF08"/>
<evidence type="ECO:0000256" key="1">
    <source>
        <dbReference type="SAM" id="MobiDB-lite"/>
    </source>
</evidence>
<evidence type="ECO:0000313" key="2">
    <source>
        <dbReference type="EMBL" id="CEJ17623.1"/>
    </source>
</evidence>
<sequence>MAAAPDASPMKTRSIHFILLGITLSGLALLAACGGGDDAVASTSLSGGQPSPSVLAPAAATTTLDTLSFGDRTAESAHALSTGFFSVQAQVAPVPSEPSSGAPSDVVTGGLGLTARRLLPRTPDPDYYGGEMTFTMAVDPVKQNFFTIKIWGSDTSTSWLVLNVNGFEVGGRHMTPDEEILLNHSGWFPNRFIYRTVRIPLHLTMGRRSVTIKLRSLGEIAYYASGDYDKYQKRMKAPTVGIYRAYTHTQGYLDVAGEAQGSAPSPALKTATASDESTWLSRWKATVNGQLASRLTMAGSSLTPRDIDYLARAYSASWSTAYQNPEVVRQVIAGLDAMALAYAAAPTTYIQSHGNDSWGGYLGPAGDAIRQLWPQLRNVLGTTVSYGGTIGSATRQVAWAKALRASVDFGRFNRRRISNQEIYAATSIYLANSGLLLVDATQALQETEARRYLYEAFGITPWMGDDQAGDGPIPVRGTAPNGPDWYMTTSRGTTKEGCLVGGDYGEQGANAYRIGQRIGDDRLKAQGLKMLRARAALRYPGLDGKGYLTSYVTEPIGCRNDHEINGHVAYVGRGIDPLTIGASGVSVAGADLLGYAQQQSDEGQLFGNIAVSGDREAVDVPDLYAAFKAQPRTGVKLPMSSGEPDFAWADEENMVVAAKHGEERFWAVLNWHCTDAINKLAKVFVTSNQTANLAEVMLDDVQFKPAGYTVTRNGALDNTPPHGRQPPDNPVNAQQGQVLPVALRPDLDKAPRVNADGGRGTGYTLRYGHWLVAINAHPTQPYTMRAPSGFTGGRDLVSGQQMGATVTLGPKSSAVFYLGNPA</sequence>
<feature type="region of interest" description="Disordered" evidence="1">
    <location>
        <begin position="711"/>
        <end position="733"/>
    </location>
</feature>
<accession>A0A7U7JF08</accession>
<reference evidence="2" key="2">
    <citation type="submission" date="2022-04" db="EMBL/GenBank/DDBJ databases">
        <title>Genomic draft of R. solanacearum strain IPO1609, a phylotype IIB1/biovar 2/race 3 strain isolated from potato in Europe.</title>
        <authorList>
            <person name="Boucher C."/>
            <person name="Carrere S."/>
            <person name="Dossat C."/>
            <person name="Elbaz M."/>
            <person name="Genin S."/>
            <person name="Gouzy J."/>
            <person name="Prior P."/>
            <person name="Segurens B."/>
            <person name="Wincker P."/>
        </authorList>
    </citation>
    <scope>NUCLEOTIDE SEQUENCE</scope>
    <source>
        <strain evidence="2">IPO1609</strain>
    </source>
</reference>
<keyword evidence="2" id="KW-0812">Transmembrane</keyword>
<reference evidence="2" key="1">
    <citation type="submission" date="2014-11" db="EMBL/GenBank/DDBJ databases">
        <authorList>
            <person name="Genoscope - CEA"/>
        </authorList>
    </citation>
    <scope>NUCLEOTIDE SEQUENCE</scope>
    <source>
        <strain evidence="2">IPO1609</strain>
    </source>
</reference>
<keyword evidence="3" id="KW-1185">Reference proteome</keyword>
<gene>
    <name evidence="2" type="ORF">RSIPO_04319</name>
</gene>
<keyword evidence="2" id="KW-0472">Membrane</keyword>
<proteinExistence type="predicted"/>
<dbReference type="EMBL" id="LN651281">
    <property type="protein sequence ID" value="CEJ17623.1"/>
    <property type="molecule type" value="Genomic_DNA"/>
</dbReference>
<protein>
    <submittedName>
        <fullName evidence="2">Hypothetical transmembrane protein</fullName>
    </submittedName>
</protein>
<evidence type="ECO:0000313" key="3">
    <source>
        <dbReference type="Proteomes" id="UP000053470"/>
    </source>
</evidence>
<name>A0A7U7JF08_RALSL</name>